<dbReference type="SUPFAM" id="SSF52540">
    <property type="entry name" value="P-loop containing nucleoside triphosphate hydrolases"/>
    <property type="match status" value="2"/>
</dbReference>
<keyword evidence="7 10" id="KW-0067">ATP-binding</keyword>
<feature type="region of interest" description="Interaction with substrate tRNA" evidence="10">
    <location>
        <begin position="38"/>
        <end position="41"/>
    </location>
</feature>
<evidence type="ECO:0000256" key="11">
    <source>
        <dbReference type="RuleBase" id="RU003783"/>
    </source>
</evidence>
<name>A0A0A1Z7W8_PROMR</name>
<evidence type="ECO:0000256" key="8">
    <source>
        <dbReference type="ARBA" id="ARBA00022842"/>
    </source>
</evidence>
<dbReference type="GO" id="GO:0006400">
    <property type="term" value="P:tRNA modification"/>
    <property type="evidence" value="ECO:0007669"/>
    <property type="project" value="TreeGrafter"/>
</dbReference>
<comment type="caution">
    <text evidence="10">Lacks conserved residue(s) required for the propagation of feature annotation.</text>
</comment>
<feature type="site" description="Interaction with substrate tRNA" evidence="10">
    <location>
        <position position="104"/>
    </location>
</feature>
<keyword evidence="8 10" id="KW-0460">Magnesium</keyword>
<dbReference type="OrthoDB" id="9776390at2"/>
<dbReference type="eggNOG" id="COG0324">
    <property type="taxonomic scope" value="Bacteria"/>
</dbReference>
<evidence type="ECO:0000256" key="7">
    <source>
        <dbReference type="ARBA" id="ARBA00022840"/>
    </source>
</evidence>
<dbReference type="PANTHER" id="PTHR11088">
    <property type="entry name" value="TRNA DIMETHYLALLYLTRANSFERASE"/>
    <property type="match status" value="1"/>
</dbReference>
<evidence type="ECO:0000256" key="10">
    <source>
        <dbReference type="HAMAP-Rule" id="MF_00185"/>
    </source>
</evidence>
<evidence type="ECO:0000256" key="13">
    <source>
        <dbReference type="RuleBase" id="RU003785"/>
    </source>
</evidence>
<evidence type="ECO:0000256" key="9">
    <source>
        <dbReference type="ARBA" id="ARBA00049563"/>
    </source>
</evidence>
<reference evidence="15" key="1">
    <citation type="journal article" date="2014" name="Sci. Data">
        <title>Genomes of diverse isolates of the marine cyanobacterium Prochlorococcus.</title>
        <authorList>
            <person name="Biller S."/>
            <person name="Berube P."/>
            <person name="Thompson J."/>
            <person name="Kelly L."/>
            <person name="Roggensack S."/>
            <person name="Awad L."/>
            <person name="Roache-Johnson K."/>
            <person name="Ding H."/>
            <person name="Giovannoni S.J."/>
            <person name="Moore L.R."/>
            <person name="Chisholm S.W."/>
        </authorList>
    </citation>
    <scope>NUCLEOTIDE SEQUENCE [LARGE SCALE GENOMIC DNA]</scope>
    <source>
        <strain evidence="15">GP2</strain>
    </source>
</reference>
<keyword evidence="6 10" id="KW-0547">Nucleotide-binding</keyword>
<feature type="site" description="Interaction with substrate tRNA" evidence="10">
    <location>
        <position position="127"/>
    </location>
</feature>
<evidence type="ECO:0000313" key="15">
    <source>
        <dbReference type="Proteomes" id="UP000030598"/>
    </source>
</evidence>
<keyword evidence="4 10" id="KW-0808">Transferase</keyword>
<evidence type="ECO:0000256" key="1">
    <source>
        <dbReference type="ARBA" id="ARBA00001946"/>
    </source>
</evidence>
<evidence type="ECO:0000313" key="14">
    <source>
        <dbReference type="EMBL" id="KGF85697.1"/>
    </source>
</evidence>
<sequence>MSSNSPQVIVLIGPTASGKTELAIEIAKHFKTCIHNIDSRQIYKSMDIGTAKPSKHQQRKIKHFLIDLKEPINPINVKQFQEIAQKSIKKEIKQNNLPFLVGGSGLYMNSITKGFFMPDVPPQNHLRKQLDDLGQKECWELLKNCDPKSTKKINPADNIRTIRALEVFYVTGKPLSIQAIQNPPNWRILELGLDRDDLKERILQRTKNMFLSGIIEETRHLINKYGFDLPILKTIGYGEAKEVLNNKLTINQAIELTTSKTIQFAKRQKTWFRNKNNPIWLNNKNLLKDAIIKIESFLG</sequence>
<evidence type="ECO:0000256" key="2">
    <source>
        <dbReference type="ARBA" id="ARBA00003213"/>
    </source>
</evidence>
<dbReference type="InterPro" id="IPR027417">
    <property type="entry name" value="P-loop_NTPase"/>
</dbReference>
<feature type="binding site" evidence="10">
    <location>
        <begin position="13"/>
        <end position="20"/>
    </location>
    <ligand>
        <name>ATP</name>
        <dbReference type="ChEBI" id="CHEBI:30616"/>
    </ligand>
</feature>
<dbReference type="GO" id="GO:0052381">
    <property type="term" value="F:tRNA dimethylallyltransferase activity"/>
    <property type="evidence" value="ECO:0007669"/>
    <property type="project" value="UniProtKB-UniRule"/>
</dbReference>
<dbReference type="Proteomes" id="UP000030598">
    <property type="component" value="Unassembled WGS sequence"/>
</dbReference>
<dbReference type="EC" id="2.5.1.75" evidence="10"/>
<dbReference type="PANTHER" id="PTHR11088:SF60">
    <property type="entry name" value="TRNA DIMETHYLALLYLTRANSFERASE"/>
    <property type="match status" value="1"/>
</dbReference>
<comment type="catalytic activity">
    <reaction evidence="9 10 11">
        <text>adenosine(37) in tRNA + dimethylallyl diphosphate = N(6)-dimethylallyladenosine(37) in tRNA + diphosphate</text>
        <dbReference type="Rhea" id="RHEA:26482"/>
        <dbReference type="Rhea" id="RHEA-COMP:10162"/>
        <dbReference type="Rhea" id="RHEA-COMP:10375"/>
        <dbReference type="ChEBI" id="CHEBI:33019"/>
        <dbReference type="ChEBI" id="CHEBI:57623"/>
        <dbReference type="ChEBI" id="CHEBI:74411"/>
        <dbReference type="ChEBI" id="CHEBI:74415"/>
        <dbReference type="EC" id="2.5.1.75"/>
    </reaction>
</comment>
<dbReference type="NCBIfam" id="TIGR00174">
    <property type="entry name" value="miaA"/>
    <property type="match status" value="1"/>
</dbReference>
<evidence type="ECO:0000256" key="5">
    <source>
        <dbReference type="ARBA" id="ARBA00022694"/>
    </source>
</evidence>
<organism evidence="14 15">
    <name type="scientific">Prochlorococcus marinus str. GP2</name>
    <dbReference type="NCBI Taxonomy" id="59925"/>
    <lineage>
        <taxon>Bacteria</taxon>
        <taxon>Bacillati</taxon>
        <taxon>Cyanobacteriota</taxon>
        <taxon>Cyanophyceae</taxon>
        <taxon>Synechococcales</taxon>
        <taxon>Prochlorococcaceae</taxon>
        <taxon>Prochlorococcus</taxon>
    </lineage>
</organism>
<evidence type="ECO:0000256" key="4">
    <source>
        <dbReference type="ARBA" id="ARBA00022679"/>
    </source>
</evidence>
<dbReference type="Gene3D" id="3.40.50.300">
    <property type="entry name" value="P-loop containing nucleotide triphosphate hydrolases"/>
    <property type="match status" value="1"/>
</dbReference>
<evidence type="ECO:0000256" key="12">
    <source>
        <dbReference type="RuleBase" id="RU003784"/>
    </source>
</evidence>
<dbReference type="InterPro" id="IPR018022">
    <property type="entry name" value="IPT"/>
</dbReference>
<feature type="binding site" evidence="10">
    <location>
        <begin position="15"/>
        <end position="20"/>
    </location>
    <ligand>
        <name>substrate</name>
    </ligand>
</feature>
<evidence type="ECO:0000256" key="3">
    <source>
        <dbReference type="ARBA" id="ARBA00005842"/>
    </source>
</evidence>
<accession>A0A0A1Z7W8</accession>
<comment type="subunit">
    <text evidence="10">Monomer.</text>
</comment>
<protein>
    <recommendedName>
        <fullName evidence="10">tRNA dimethylallyltransferase</fullName>
        <ecNumber evidence="10">2.5.1.75</ecNumber>
    </recommendedName>
    <alternativeName>
        <fullName evidence="10">Dimethylallyl diphosphate:tRNA dimethylallyltransferase</fullName>
        <shortName evidence="10">DMAPP:tRNA dimethylallyltransferase</shortName>
        <shortName evidence="10">DMATase</shortName>
    </alternativeName>
    <alternativeName>
        <fullName evidence="10">Isopentenyl-diphosphate:tRNA isopentenyltransferase</fullName>
        <shortName evidence="10">IPP transferase</shortName>
        <shortName evidence="10">IPPT</shortName>
        <shortName evidence="10">IPTase</shortName>
    </alternativeName>
</protein>
<dbReference type="EMBL" id="JNAH01000008">
    <property type="protein sequence ID" value="KGF85697.1"/>
    <property type="molecule type" value="Genomic_DNA"/>
</dbReference>
<evidence type="ECO:0000256" key="6">
    <source>
        <dbReference type="ARBA" id="ARBA00022741"/>
    </source>
</evidence>
<dbReference type="RefSeq" id="WP_032525146.1">
    <property type="nucleotide sequence ID" value="NZ_CP138934.1"/>
</dbReference>
<dbReference type="HAMAP" id="MF_00185">
    <property type="entry name" value="IPP_trans"/>
    <property type="match status" value="1"/>
</dbReference>
<dbReference type="GO" id="GO:0005524">
    <property type="term" value="F:ATP binding"/>
    <property type="evidence" value="ECO:0007669"/>
    <property type="project" value="UniProtKB-UniRule"/>
</dbReference>
<dbReference type="Gene3D" id="1.10.20.140">
    <property type="match status" value="1"/>
</dbReference>
<dbReference type="AlphaFoldDB" id="A0A0A1Z7W8"/>
<gene>
    <name evidence="10" type="primary">miaA</name>
    <name evidence="14" type="ORF">EU91_1800</name>
</gene>
<keyword evidence="5 10" id="KW-0819">tRNA processing</keyword>
<dbReference type="STRING" id="59925.EU91_1800"/>
<comment type="function">
    <text evidence="2 10 12">Catalyzes the transfer of a dimethylallyl group onto the adenine at position 37 in tRNAs that read codons beginning with uridine, leading to the formation of N6-(dimethylallyl)adenosine (i(6)A).</text>
</comment>
<dbReference type="Pfam" id="PF01715">
    <property type="entry name" value="IPPT"/>
    <property type="match status" value="1"/>
</dbReference>
<proteinExistence type="inferred from homology"/>
<comment type="caution">
    <text evidence="14">The sequence shown here is derived from an EMBL/GenBank/DDBJ whole genome shotgun (WGS) entry which is preliminary data.</text>
</comment>
<comment type="cofactor">
    <cofactor evidence="1 10">
        <name>Mg(2+)</name>
        <dbReference type="ChEBI" id="CHEBI:18420"/>
    </cofactor>
</comment>
<comment type="similarity">
    <text evidence="3 10 13">Belongs to the IPP transferase family.</text>
</comment>
<dbReference type="InterPro" id="IPR039657">
    <property type="entry name" value="Dimethylallyltransferase"/>
</dbReference>